<evidence type="ECO:0000256" key="1">
    <source>
        <dbReference type="SAM" id="MobiDB-lite"/>
    </source>
</evidence>
<dbReference type="Proteomes" id="UP000029462">
    <property type="component" value="Unassembled WGS sequence"/>
</dbReference>
<sequence length="69" mass="7379">MIQNGKTIEEEINSNDSNKSDARMRGAFDTLRLYKKGKPMAFVPAGAPHGCGRQGVLGSTKQCLGPTAK</sequence>
<organism evidence="2 3">
    <name type="scientific">Pseudescherichia vulneris NBRC 102420</name>
    <dbReference type="NCBI Taxonomy" id="1115515"/>
    <lineage>
        <taxon>Bacteria</taxon>
        <taxon>Pseudomonadati</taxon>
        <taxon>Pseudomonadota</taxon>
        <taxon>Gammaproteobacteria</taxon>
        <taxon>Enterobacterales</taxon>
        <taxon>Enterobacteriaceae</taxon>
        <taxon>Pseudescherichia</taxon>
    </lineage>
</organism>
<keyword evidence="3" id="KW-1185">Reference proteome</keyword>
<dbReference type="AlphaFoldDB" id="A0A090V6C7"/>
<feature type="region of interest" description="Disordered" evidence="1">
    <location>
        <begin position="45"/>
        <end position="69"/>
    </location>
</feature>
<dbReference type="STRING" id="1115515.EV102420_36_00310"/>
<gene>
    <name evidence="2" type="ORF">EV102420_36_00310</name>
</gene>
<evidence type="ECO:0000313" key="3">
    <source>
        <dbReference type="Proteomes" id="UP000029462"/>
    </source>
</evidence>
<proteinExistence type="predicted"/>
<dbReference type="EMBL" id="BBMZ01000036">
    <property type="protein sequence ID" value="GAL60356.1"/>
    <property type="molecule type" value="Genomic_DNA"/>
</dbReference>
<protein>
    <submittedName>
        <fullName evidence="2">Uncharacterized protein</fullName>
    </submittedName>
</protein>
<evidence type="ECO:0000313" key="2">
    <source>
        <dbReference type="EMBL" id="GAL60356.1"/>
    </source>
</evidence>
<name>A0A090V6C7_PSEVU</name>
<reference evidence="2 3" key="1">
    <citation type="submission" date="2014-09" db="EMBL/GenBank/DDBJ databases">
        <title>Whole genome shotgun sequence of Escherichia vulneris NBRC 102420.</title>
        <authorList>
            <person name="Yoshida Y."/>
            <person name="Hosoyama A."/>
            <person name="Tsuchikane K."/>
            <person name="Ohji S."/>
            <person name="Ichikawa N."/>
            <person name="Kimura A."/>
            <person name="Yamazoe A."/>
            <person name="Ezaki T."/>
            <person name="Fujita N."/>
        </authorList>
    </citation>
    <scope>NUCLEOTIDE SEQUENCE [LARGE SCALE GENOMIC DNA]</scope>
    <source>
        <strain evidence="2 3">NBRC 102420</strain>
    </source>
</reference>
<feature type="region of interest" description="Disordered" evidence="1">
    <location>
        <begin position="1"/>
        <end position="23"/>
    </location>
</feature>
<comment type="caution">
    <text evidence="2">The sequence shown here is derived from an EMBL/GenBank/DDBJ whole genome shotgun (WGS) entry which is preliminary data.</text>
</comment>
<accession>A0A090V6C7</accession>